<keyword evidence="3" id="KW-1185">Reference proteome</keyword>
<name>A0A6A1VW60_9ROSI</name>
<organism evidence="2 3">
    <name type="scientific">Morella rubra</name>
    <name type="common">Chinese bayberry</name>
    <dbReference type="NCBI Taxonomy" id="262757"/>
    <lineage>
        <taxon>Eukaryota</taxon>
        <taxon>Viridiplantae</taxon>
        <taxon>Streptophyta</taxon>
        <taxon>Embryophyta</taxon>
        <taxon>Tracheophyta</taxon>
        <taxon>Spermatophyta</taxon>
        <taxon>Magnoliopsida</taxon>
        <taxon>eudicotyledons</taxon>
        <taxon>Gunneridae</taxon>
        <taxon>Pentapetalae</taxon>
        <taxon>rosids</taxon>
        <taxon>fabids</taxon>
        <taxon>Fagales</taxon>
        <taxon>Myricaceae</taxon>
        <taxon>Morella</taxon>
    </lineage>
</organism>
<proteinExistence type="predicted"/>
<sequence length="238" mass="26239">MADGVRIDGLRMRKEHVTNPDRRDKISWIVENLGKFAVDSAVNDSGKAFSGESPFGLCMMGNPTQGAHHRLEKSSIVADIHLPLREIPEHEAFKAHLSAISCMQSCAWGTLQPYGREHSYQITWDLENTLGEDPPSPLACGKQQGHKFLPEELMYQGALPASKDQKKLGDLKVVLGELQAEEGLHGDTMKANQANKVSATTVNRSEDPGALKKTPNEGNKGSDLLKTDKKRVFIRSRL</sequence>
<accession>A0A6A1VW60</accession>
<gene>
    <name evidence="2" type="ORF">CJ030_MR4G021119</name>
</gene>
<reference evidence="2 3" key="1">
    <citation type="journal article" date="2019" name="Plant Biotechnol. J.">
        <title>The red bayberry genome and genetic basis of sex determination.</title>
        <authorList>
            <person name="Jia H.M."/>
            <person name="Jia H.J."/>
            <person name="Cai Q.L."/>
            <person name="Wang Y."/>
            <person name="Zhao H.B."/>
            <person name="Yang W.F."/>
            <person name="Wang G.Y."/>
            <person name="Li Y.H."/>
            <person name="Zhan D.L."/>
            <person name="Shen Y.T."/>
            <person name="Niu Q.F."/>
            <person name="Chang L."/>
            <person name="Qiu J."/>
            <person name="Zhao L."/>
            <person name="Xie H.B."/>
            <person name="Fu W.Y."/>
            <person name="Jin J."/>
            <person name="Li X.W."/>
            <person name="Jiao Y."/>
            <person name="Zhou C.C."/>
            <person name="Tu T."/>
            <person name="Chai C.Y."/>
            <person name="Gao J.L."/>
            <person name="Fan L.J."/>
            <person name="van de Weg E."/>
            <person name="Wang J.Y."/>
            <person name="Gao Z.S."/>
        </authorList>
    </citation>
    <scope>NUCLEOTIDE SEQUENCE [LARGE SCALE GENOMIC DNA]</scope>
    <source>
        <tissue evidence="2">Leaves</tissue>
    </source>
</reference>
<protein>
    <submittedName>
        <fullName evidence="2">Uncharacterized protein</fullName>
    </submittedName>
</protein>
<feature type="region of interest" description="Disordered" evidence="1">
    <location>
        <begin position="185"/>
        <end position="227"/>
    </location>
</feature>
<evidence type="ECO:0000313" key="3">
    <source>
        <dbReference type="Proteomes" id="UP000516437"/>
    </source>
</evidence>
<dbReference type="EMBL" id="RXIC02000022">
    <property type="protein sequence ID" value="KAB1217202.1"/>
    <property type="molecule type" value="Genomic_DNA"/>
</dbReference>
<dbReference type="AlphaFoldDB" id="A0A6A1VW60"/>
<feature type="compositionally biased region" description="Polar residues" evidence="1">
    <location>
        <begin position="190"/>
        <end position="203"/>
    </location>
</feature>
<evidence type="ECO:0000256" key="1">
    <source>
        <dbReference type="SAM" id="MobiDB-lite"/>
    </source>
</evidence>
<evidence type="ECO:0000313" key="2">
    <source>
        <dbReference type="EMBL" id="KAB1217202.1"/>
    </source>
</evidence>
<dbReference type="OrthoDB" id="1577729at2759"/>
<dbReference type="Proteomes" id="UP000516437">
    <property type="component" value="Chromosome 4"/>
</dbReference>
<comment type="caution">
    <text evidence="2">The sequence shown here is derived from an EMBL/GenBank/DDBJ whole genome shotgun (WGS) entry which is preliminary data.</text>
</comment>